<sequence>MHPRPESAASLLPRDALRSSNWMEDEQQHQTTIIRHQDEQLDSVMGTVQNIRRMAGTMGNELEDHNVLLEELDSQTDQTQGKLSRAMKGVETMIKKNSGNKSFYLIIVLLVVVFILIALVIFT</sequence>
<keyword evidence="12" id="KW-1185">Reference proteome</keyword>
<evidence type="ECO:0000256" key="5">
    <source>
        <dbReference type="ARBA" id="ARBA00022989"/>
    </source>
</evidence>
<dbReference type="CDD" id="cd15851">
    <property type="entry name" value="SNARE_Syntaxin6"/>
    <property type="match status" value="1"/>
</dbReference>
<protein>
    <recommendedName>
        <fullName evidence="8">t-SNARE affecting a late Golgi compartment protein 1</fullName>
    </recommendedName>
</protein>
<reference evidence="11" key="1">
    <citation type="submission" date="2022-07" db="EMBL/GenBank/DDBJ databases">
        <title>Phylogenomic reconstructions and comparative analyses of Kickxellomycotina fungi.</title>
        <authorList>
            <person name="Reynolds N.K."/>
            <person name="Stajich J.E."/>
            <person name="Barry K."/>
            <person name="Grigoriev I.V."/>
            <person name="Crous P."/>
            <person name="Smith M.E."/>
        </authorList>
    </citation>
    <scope>NUCLEOTIDE SEQUENCE</scope>
    <source>
        <strain evidence="11">RSA 861</strain>
    </source>
</reference>
<evidence type="ECO:0000313" key="11">
    <source>
        <dbReference type="EMBL" id="KAJ1927974.1"/>
    </source>
</evidence>
<dbReference type="AlphaFoldDB" id="A0A9W8AC77"/>
<evidence type="ECO:0000256" key="1">
    <source>
        <dbReference type="ARBA" id="ARBA00004211"/>
    </source>
</evidence>
<keyword evidence="5 9" id="KW-1133">Transmembrane helix</keyword>
<dbReference type="SMART" id="SM00397">
    <property type="entry name" value="t_SNARE"/>
    <property type="match status" value="1"/>
</dbReference>
<evidence type="ECO:0000256" key="2">
    <source>
        <dbReference type="ARBA" id="ARBA00009063"/>
    </source>
</evidence>
<gene>
    <name evidence="11" type="ORF">IWQ60_002480</name>
</gene>
<dbReference type="FunFam" id="1.20.5.110:FF:000006">
    <property type="entry name" value="Syntaxin 6"/>
    <property type="match status" value="1"/>
</dbReference>
<evidence type="ECO:0000256" key="4">
    <source>
        <dbReference type="ARBA" id="ARBA00022692"/>
    </source>
</evidence>
<comment type="similarity">
    <text evidence="2">Belongs to the syntaxin family.</text>
</comment>
<dbReference type="SUPFAM" id="SSF58038">
    <property type="entry name" value="SNARE fusion complex"/>
    <property type="match status" value="1"/>
</dbReference>
<evidence type="ECO:0000259" key="10">
    <source>
        <dbReference type="PROSITE" id="PS50192"/>
    </source>
</evidence>
<evidence type="ECO:0000256" key="6">
    <source>
        <dbReference type="ARBA" id="ARBA00023054"/>
    </source>
</evidence>
<dbReference type="Proteomes" id="UP001150569">
    <property type="component" value="Unassembled WGS sequence"/>
</dbReference>
<dbReference type="OrthoDB" id="546861at2759"/>
<dbReference type="InterPro" id="IPR000727">
    <property type="entry name" value="T_SNARE_dom"/>
</dbReference>
<evidence type="ECO:0000256" key="7">
    <source>
        <dbReference type="ARBA" id="ARBA00023136"/>
    </source>
</evidence>
<feature type="domain" description="T-SNARE coiled-coil homology" evidence="10">
    <location>
        <begin position="31"/>
        <end position="93"/>
    </location>
</feature>
<dbReference type="Pfam" id="PF05739">
    <property type="entry name" value="SNARE"/>
    <property type="match status" value="1"/>
</dbReference>
<dbReference type="EMBL" id="JANBPT010000094">
    <property type="protein sequence ID" value="KAJ1927974.1"/>
    <property type="molecule type" value="Genomic_DNA"/>
</dbReference>
<evidence type="ECO:0000256" key="8">
    <source>
        <dbReference type="ARBA" id="ARBA00073343"/>
    </source>
</evidence>
<proteinExistence type="inferred from homology"/>
<evidence type="ECO:0000256" key="9">
    <source>
        <dbReference type="SAM" id="Phobius"/>
    </source>
</evidence>
<accession>A0A9W8AC77</accession>
<keyword evidence="7 9" id="KW-0472">Membrane</keyword>
<keyword evidence="6" id="KW-0175">Coiled coil</keyword>
<comment type="caution">
    <text evidence="11">The sequence shown here is derived from an EMBL/GenBank/DDBJ whole genome shotgun (WGS) entry which is preliminary data.</text>
</comment>
<evidence type="ECO:0000256" key="3">
    <source>
        <dbReference type="ARBA" id="ARBA00022448"/>
    </source>
</evidence>
<keyword evidence="4 9" id="KW-0812">Transmembrane</keyword>
<comment type="subcellular location">
    <subcellularLocation>
        <location evidence="1">Membrane</location>
        <topology evidence="1">Single-pass type IV membrane protein</topology>
    </subcellularLocation>
</comment>
<evidence type="ECO:0000313" key="12">
    <source>
        <dbReference type="Proteomes" id="UP001150569"/>
    </source>
</evidence>
<dbReference type="Gene3D" id="1.20.5.110">
    <property type="match status" value="1"/>
</dbReference>
<name>A0A9W8AC77_9FUNG</name>
<keyword evidence="3" id="KW-0813">Transport</keyword>
<organism evidence="11 12">
    <name type="scientific">Tieghemiomyces parasiticus</name>
    <dbReference type="NCBI Taxonomy" id="78921"/>
    <lineage>
        <taxon>Eukaryota</taxon>
        <taxon>Fungi</taxon>
        <taxon>Fungi incertae sedis</taxon>
        <taxon>Zoopagomycota</taxon>
        <taxon>Kickxellomycotina</taxon>
        <taxon>Dimargaritomycetes</taxon>
        <taxon>Dimargaritales</taxon>
        <taxon>Dimargaritaceae</taxon>
        <taxon>Tieghemiomyces</taxon>
    </lineage>
</organism>
<dbReference type="PANTHER" id="PTHR12791">
    <property type="entry name" value="GOLGI SNARE BET1-RELATED"/>
    <property type="match status" value="1"/>
</dbReference>
<feature type="transmembrane region" description="Helical" evidence="9">
    <location>
        <begin position="103"/>
        <end position="122"/>
    </location>
</feature>
<dbReference type="PROSITE" id="PS50192">
    <property type="entry name" value="T_SNARE"/>
    <property type="match status" value="1"/>
</dbReference>
<dbReference type="GO" id="GO:0016020">
    <property type="term" value="C:membrane"/>
    <property type="evidence" value="ECO:0007669"/>
    <property type="project" value="UniProtKB-SubCell"/>
</dbReference>